<gene>
    <name evidence="2" type="ORF">GRX01_05360</name>
</gene>
<dbReference type="PANTHER" id="PTHR34203:SF15">
    <property type="entry name" value="SLL1173 PROTEIN"/>
    <property type="match status" value="1"/>
</dbReference>
<dbReference type="PANTHER" id="PTHR34203">
    <property type="entry name" value="METHYLTRANSFERASE, FKBM FAMILY PROTEIN"/>
    <property type="match status" value="1"/>
</dbReference>
<dbReference type="GO" id="GO:0032259">
    <property type="term" value="P:methylation"/>
    <property type="evidence" value="ECO:0007669"/>
    <property type="project" value="UniProtKB-KW"/>
</dbReference>
<evidence type="ECO:0000259" key="1">
    <source>
        <dbReference type="Pfam" id="PF05050"/>
    </source>
</evidence>
<keyword evidence="3" id="KW-1185">Reference proteome</keyword>
<evidence type="ECO:0000313" key="2">
    <source>
        <dbReference type="EMBL" id="MXR40771.1"/>
    </source>
</evidence>
<evidence type="ECO:0000313" key="3">
    <source>
        <dbReference type="Proteomes" id="UP000437065"/>
    </source>
</evidence>
<protein>
    <submittedName>
        <fullName evidence="2">FkbM family methyltransferase</fullName>
    </submittedName>
</protein>
<dbReference type="RefSeq" id="WP_159664231.1">
    <property type="nucleotide sequence ID" value="NZ_WUUS01000003.1"/>
</dbReference>
<reference evidence="2 3" key="1">
    <citation type="submission" date="2019-12" db="EMBL/GenBank/DDBJ databases">
        <title>Isolation and characterization of three novel carbon monoxide-oxidizing members of Halobacteria from salione crusts and soils.</title>
        <authorList>
            <person name="Myers M.R."/>
            <person name="King G.M."/>
        </authorList>
    </citation>
    <scope>NUCLEOTIDE SEQUENCE [LARGE SCALE GENOMIC DNA]</scope>
    <source>
        <strain evidence="2 3">WSA2</strain>
    </source>
</reference>
<name>A0A6B0SVT1_9EURY</name>
<dbReference type="NCBIfam" id="TIGR01444">
    <property type="entry name" value="fkbM_fam"/>
    <property type="match status" value="1"/>
</dbReference>
<dbReference type="EMBL" id="WUUS01000003">
    <property type="protein sequence ID" value="MXR40771.1"/>
    <property type="molecule type" value="Genomic_DNA"/>
</dbReference>
<dbReference type="InterPro" id="IPR052514">
    <property type="entry name" value="SAM-dependent_MTase"/>
</dbReference>
<dbReference type="InterPro" id="IPR029063">
    <property type="entry name" value="SAM-dependent_MTases_sf"/>
</dbReference>
<dbReference type="Pfam" id="PF05050">
    <property type="entry name" value="Methyltransf_21"/>
    <property type="match status" value="1"/>
</dbReference>
<dbReference type="Gene3D" id="3.40.50.150">
    <property type="entry name" value="Vaccinia Virus protein VP39"/>
    <property type="match status" value="1"/>
</dbReference>
<dbReference type="OrthoDB" id="275825at2157"/>
<dbReference type="SUPFAM" id="SSF53335">
    <property type="entry name" value="S-adenosyl-L-methionine-dependent methyltransferases"/>
    <property type="match status" value="1"/>
</dbReference>
<accession>A0A6B0SVT1</accession>
<proteinExistence type="predicted"/>
<keyword evidence="2" id="KW-0808">Transferase</keyword>
<dbReference type="GO" id="GO:0008168">
    <property type="term" value="F:methyltransferase activity"/>
    <property type="evidence" value="ECO:0007669"/>
    <property type="project" value="UniProtKB-KW"/>
</dbReference>
<dbReference type="AlphaFoldDB" id="A0A6B0SVT1"/>
<dbReference type="Proteomes" id="UP000437065">
    <property type="component" value="Unassembled WGS sequence"/>
</dbReference>
<keyword evidence="2" id="KW-0489">Methyltransferase</keyword>
<dbReference type="InterPro" id="IPR006342">
    <property type="entry name" value="FkbM_mtfrase"/>
</dbReference>
<organism evidence="2 3">
    <name type="scientific">Halobaculum saliterrae</name>
    <dbReference type="NCBI Taxonomy" id="2073113"/>
    <lineage>
        <taxon>Archaea</taxon>
        <taxon>Methanobacteriati</taxon>
        <taxon>Methanobacteriota</taxon>
        <taxon>Stenosarchaea group</taxon>
        <taxon>Halobacteria</taxon>
        <taxon>Halobacteriales</taxon>
        <taxon>Haloferacaceae</taxon>
        <taxon>Halobaculum</taxon>
    </lineage>
</organism>
<sequence>MADETVTFRVETFSEFMRFRNLADEHVVLKDLLNRLEFEDIFYDIGANVGTYTCFAACRLKERNVIGFEPEPRNAAQLRENLAQNGLKADIFEIALSNTNGTIKLTLAGEDAGEGKHSITTGDSEETIDVETAKGDTFIESHKIPAPSVVKIDVEGAELLVLRGMKETLRDHCRLVYIEIHPHKIEEYGGTPAEVYSLLEEIGFNLEDLGHRGDQYFIRATSKNPRSQQQ</sequence>
<feature type="domain" description="Methyltransferase FkbM" evidence="1">
    <location>
        <begin position="44"/>
        <end position="205"/>
    </location>
</feature>
<comment type="caution">
    <text evidence="2">The sequence shown here is derived from an EMBL/GenBank/DDBJ whole genome shotgun (WGS) entry which is preliminary data.</text>
</comment>